<keyword evidence="1" id="KW-1133">Transmembrane helix</keyword>
<keyword evidence="3" id="KW-1185">Reference proteome</keyword>
<evidence type="ECO:0000256" key="1">
    <source>
        <dbReference type="SAM" id="Phobius"/>
    </source>
</evidence>
<accession>A0ABV0P0C3</accession>
<sequence length="125" mass="15007">MMDHLTSFCLSLLSSLHSSFPPYIYLFASLNDLILSERINVVAFYLLFLLIISFNRKCPFILPCKSIQKVYFVMLQIYYCHFIRDATTKWCVVVKMKENYIFFKNFTYKNPKTWQKNNLTLQFQL</sequence>
<dbReference type="Proteomes" id="UP001476798">
    <property type="component" value="Unassembled WGS sequence"/>
</dbReference>
<dbReference type="EMBL" id="JAHRIO010059988">
    <property type="protein sequence ID" value="MEQ2177121.1"/>
    <property type="molecule type" value="Genomic_DNA"/>
</dbReference>
<evidence type="ECO:0000313" key="3">
    <source>
        <dbReference type="Proteomes" id="UP001476798"/>
    </source>
</evidence>
<feature type="transmembrane region" description="Helical" evidence="1">
    <location>
        <begin position="34"/>
        <end position="52"/>
    </location>
</feature>
<gene>
    <name evidence="2" type="ORF">GOODEAATRI_000625</name>
</gene>
<proteinExistence type="predicted"/>
<protein>
    <submittedName>
        <fullName evidence="2">Uncharacterized protein</fullName>
    </submittedName>
</protein>
<organism evidence="2 3">
    <name type="scientific">Goodea atripinnis</name>
    <dbReference type="NCBI Taxonomy" id="208336"/>
    <lineage>
        <taxon>Eukaryota</taxon>
        <taxon>Metazoa</taxon>
        <taxon>Chordata</taxon>
        <taxon>Craniata</taxon>
        <taxon>Vertebrata</taxon>
        <taxon>Euteleostomi</taxon>
        <taxon>Actinopterygii</taxon>
        <taxon>Neopterygii</taxon>
        <taxon>Teleostei</taxon>
        <taxon>Neoteleostei</taxon>
        <taxon>Acanthomorphata</taxon>
        <taxon>Ovalentaria</taxon>
        <taxon>Atherinomorphae</taxon>
        <taxon>Cyprinodontiformes</taxon>
        <taxon>Goodeidae</taxon>
        <taxon>Goodea</taxon>
    </lineage>
</organism>
<keyword evidence="1" id="KW-0472">Membrane</keyword>
<keyword evidence="1" id="KW-0812">Transmembrane</keyword>
<reference evidence="2 3" key="1">
    <citation type="submission" date="2021-06" db="EMBL/GenBank/DDBJ databases">
        <authorList>
            <person name="Palmer J.M."/>
        </authorList>
    </citation>
    <scope>NUCLEOTIDE SEQUENCE [LARGE SCALE GENOMIC DNA]</scope>
    <source>
        <strain evidence="2 3">GA_2019</strain>
        <tissue evidence="2">Muscle</tissue>
    </source>
</reference>
<comment type="caution">
    <text evidence="2">The sequence shown here is derived from an EMBL/GenBank/DDBJ whole genome shotgun (WGS) entry which is preliminary data.</text>
</comment>
<evidence type="ECO:0000313" key="2">
    <source>
        <dbReference type="EMBL" id="MEQ2177121.1"/>
    </source>
</evidence>
<name>A0ABV0P0C3_9TELE</name>